<evidence type="ECO:0000256" key="2">
    <source>
        <dbReference type="ARBA" id="ARBA00022490"/>
    </source>
</evidence>
<dbReference type="EC" id="6.1.1.17" evidence="8"/>
<comment type="function">
    <text evidence="8">Catalyzes the attachment of glutamate to tRNA(Glu) in a two-step reaction: glutamate is first activated by ATP to form Glu-AMP and then transferred to the acceptor end of tRNA(Glu).</text>
</comment>
<dbReference type="Pfam" id="PF19269">
    <property type="entry name" value="Anticodon_2"/>
    <property type="match status" value="1"/>
</dbReference>
<evidence type="ECO:0000313" key="12">
    <source>
        <dbReference type="Proteomes" id="UP000253941"/>
    </source>
</evidence>
<dbReference type="HAMAP" id="MF_00022">
    <property type="entry name" value="Glu_tRNA_synth_type1"/>
    <property type="match status" value="1"/>
</dbReference>
<name>A0A369T8J5_9PROT</name>
<gene>
    <name evidence="8" type="primary">gltX</name>
    <name evidence="11" type="ORF">DRB17_11725</name>
</gene>
<dbReference type="Gene3D" id="3.40.50.620">
    <property type="entry name" value="HUPs"/>
    <property type="match status" value="1"/>
</dbReference>
<dbReference type="GO" id="GO:0006424">
    <property type="term" value="P:glutamyl-tRNA aminoacylation"/>
    <property type="evidence" value="ECO:0007669"/>
    <property type="project" value="UniProtKB-UniRule"/>
</dbReference>
<dbReference type="InterPro" id="IPR014729">
    <property type="entry name" value="Rossmann-like_a/b/a_fold"/>
</dbReference>
<dbReference type="InterPro" id="IPR008925">
    <property type="entry name" value="aa_tRNA-synth_I_cd-bd_sf"/>
</dbReference>
<dbReference type="InterPro" id="IPR004527">
    <property type="entry name" value="Glu-tRNA-ligase_bac/mito"/>
</dbReference>
<dbReference type="Pfam" id="PF00749">
    <property type="entry name" value="tRNA-synt_1c"/>
    <property type="match status" value="1"/>
</dbReference>
<keyword evidence="7 8" id="KW-0030">Aminoacyl-tRNA synthetase</keyword>
<dbReference type="PRINTS" id="PR00987">
    <property type="entry name" value="TRNASYNTHGLU"/>
</dbReference>
<dbReference type="RefSeq" id="WP_114582401.1">
    <property type="nucleotide sequence ID" value="NZ_QPMH01000010.1"/>
</dbReference>
<comment type="caution">
    <text evidence="8">Lacks conserved residue(s) required for the propagation of feature annotation.</text>
</comment>
<dbReference type="GO" id="GO:0004818">
    <property type="term" value="F:glutamate-tRNA ligase activity"/>
    <property type="evidence" value="ECO:0007669"/>
    <property type="project" value="UniProtKB-UniRule"/>
</dbReference>
<evidence type="ECO:0000259" key="10">
    <source>
        <dbReference type="Pfam" id="PF19269"/>
    </source>
</evidence>
<evidence type="ECO:0000259" key="9">
    <source>
        <dbReference type="Pfam" id="PF00749"/>
    </source>
</evidence>
<dbReference type="InterPro" id="IPR020751">
    <property type="entry name" value="aa-tRNA-synth_I_codon-bd_sub2"/>
</dbReference>
<evidence type="ECO:0000256" key="1">
    <source>
        <dbReference type="ARBA" id="ARBA00007894"/>
    </source>
</evidence>
<evidence type="ECO:0000256" key="6">
    <source>
        <dbReference type="ARBA" id="ARBA00022917"/>
    </source>
</evidence>
<evidence type="ECO:0000313" key="11">
    <source>
        <dbReference type="EMBL" id="RDD61598.1"/>
    </source>
</evidence>
<proteinExistence type="inferred from homology"/>
<dbReference type="AlphaFoldDB" id="A0A369T8J5"/>
<evidence type="ECO:0000256" key="3">
    <source>
        <dbReference type="ARBA" id="ARBA00022598"/>
    </source>
</evidence>
<evidence type="ECO:0000256" key="5">
    <source>
        <dbReference type="ARBA" id="ARBA00022840"/>
    </source>
</evidence>
<dbReference type="GO" id="GO:0005524">
    <property type="term" value="F:ATP binding"/>
    <property type="evidence" value="ECO:0007669"/>
    <property type="project" value="UniProtKB-UniRule"/>
</dbReference>
<dbReference type="SUPFAM" id="SSF48163">
    <property type="entry name" value="An anticodon-binding domain of class I aminoacyl-tRNA synthetases"/>
    <property type="match status" value="1"/>
</dbReference>
<keyword evidence="2 8" id="KW-0963">Cytoplasm</keyword>
<feature type="domain" description="Glutamyl/glutaminyl-tRNA synthetase class Ib catalytic" evidence="9">
    <location>
        <begin position="3"/>
        <end position="275"/>
    </location>
</feature>
<keyword evidence="12" id="KW-1185">Reference proteome</keyword>
<dbReference type="PANTHER" id="PTHR43311">
    <property type="entry name" value="GLUTAMATE--TRNA LIGASE"/>
    <property type="match status" value="1"/>
</dbReference>
<reference evidence="11 12" key="1">
    <citation type="submission" date="2018-07" db="EMBL/GenBank/DDBJ databases">
        <title>Venubactetium sediminum gen. nov., sp. nov., isolated from a marine solar saltern.</title>
        <authorList>
            <person name="Wang S."/>
        </authorList>
    </citation>
    <scope>NUCLEOTIDE SEQUENCE [LARGE SCALE GENOMIC DNA]</scope>
    <source>
        <strain evidence="11 12">WD2A32</strain>
    </source>
</reference>
<dbReference type="GO" id="GO:0000049">
    <property type="term" value="F:tRNA binding"/>
    <property type="evidence" value="ECO:0007669"/>
    <property type="project" value="InterPro"/>
</dbReference>
<keyword evidence="5 8" id="KW-0067">ATP-binding</keyword>
<dbReference type="InterPro" id="IPR000924">
    <property type="entry name" value="Glu/Gln-tRNA-synth"/>
</dbReference>
<dbReference type="InterPro" id="IPR020058">
    <property type="entry name" value="Glu/Gln-tRNA-synth_Ib_cat-dom"/>
</dbReference>
<dbReference type="GO" id="GO:0005737">
    <property type="term" value="C:cytoplasm"/>
    <property type="evidence" value="ECO:0007669"/>
    <property type="project" value="UniProtKB-SubCell"/>
</dbReference>
<organism evidence="11 12">
    <name type="scientific">Ferruginivarius sediminum</name>
    <dbReference type="NCBI Taxonomy" id="2661937"/>
    <lineage>
        <taxon>Bacteria</taxon>
        <taxon>Pseudomonadati</taxon>
        <taxon>Pseudomonadota</taxon>
        <taxon>Alphaproteobacteria</taxon>
        <taxon>Rhodospirillales</taxon>
        <taxon>Rhodospirillaceae</taxon>
        <taxon>Ferruginivarius</taxon>
    </lineage>
</organism>
<evidence type="ECO:0000256" key="4">
    <source>
        <dbReference type="ARBA" id="ARBA00022741"/>
    </source>
</evidence>
<keyword evidence="4 8" id="KW-0547">Nucleotide-binding</keyword>
<feature type="domain" description="Aminoacyl-tRNA synthetase class I anticodon-binding" evidence="10">
    <location>
        <begin position="371"/>
        <end position="445"/>
    </location>
</feature>
<evidence type="ECO:0000256" key="8">
    <source>
        <dbReference type="HAMAP-Rule" id="MF_00022"/>
    </source>
</evidence>
<comment type="similarity">
    <text evidence="1 8">Belongs to the class-I aminoacyl-tRNA synthetase family. Glutamate--tRNA ligase type 1 subfamily.</text>
</comment>
<accession>A0A369T8J5</accession>
<comment type="caution">
    <text evidence="11">The sequence shown here is derived from an EMBL/GenBank/DDBJ whole genome shotgun (WGS) entry which is preliminary data.</text>
</comment>
<dbReference type="Proteomes" id="UP000253941">
    <property type="component" value="Unassembled WGS sequence"/>
</dbReference>
<evidence type="ECO:0000256" key="7">
    <source>
        <dbReference type="ARBA" id="ARBA00023146"/>
    </source>
</evidence>
<comment type="catalytic activity">
    <reaction evidence="8">
        <text>tRNA(Glu) + L-glutamate + ATP = L-glutamyl-tRNA(Glu) + AMP + diphosphate</text>
        <dbReference type="Rhea" id="RHEA:23540"/>
        <dbReference type="Rhea" id="RHEA-COMP:9663"/>
        <dbReference type="Rhea" id="RHEA-COMP:9680"/>
        <dbReference type="ChEBI" id="CHEBI:29985"/>
        <dbReference type="ChEBI" id="CHEBI:30616"/>
        <dbReference type="ChEBI" id="CHEBI:33019"/>
        <dbReference type="ChEBI" id="CHEBI:78442"/>
        <dbReference type="ChEBI" id="CHEBI:78520"/>
        <dbReference type="ChEBI" id="CHEBI:456215"/>
        <dbReference type="EC" id="6.1.1.17"/>
    </reaction>
</comment>
<keyword evidence="6 8" id="KW-0648">Protein biosynthesis</keyword>
<dbReference type="PANTHER" id="PTHR43311:SF2">
    <property type="entry name" value="GLUTAMATE--TRNA LIGASE, MITOCHONDRIAL-RELATED"/>
    <property type="match status" value="1"/>
</dbReference>
<comment type="subunit">
    <text evidence="8">Monomer.</text>
</comment>
<comment type="subcellular location">
    <subcellularLocation>
        <location evidence="8">Cytoplasm</location>
    </subcellularLocation>
</comment>
<sequence length="449" mass="50339">MSVKVRFAPSPTGLLQVGNARIALVNWLFARKRGGAVLLRLDDTDRARSRAEYAAAIEADLTWLGLTWDEFARQSDRMDRYDLAAARLRESGRLYPCYETAEELEQKRKLQAARGRPPVYDRAALRLEEADRERLEAEGRRPHWRFKLEGGEVAWNDLVRGRQTFQAGSVSDPVLIREDGRPLYTLTSVVDDIELGVTHVMRGEDHVANTAAQVQLFQALDGDLPAFAHLPLLTDPQGRKLSKREEDLSLQALRADVGVEAMALNAYLAKLGTSDPIEVRHDLQALLADFDIGRFGRAAPKFDTDELLRLNARLLHETPFEAVSQRLSEMGLDDVDAAFWAAVRGNVERLADVRDWHAICRGEVEPMIGDDDAEFLVTAAGLLPAEPWDEETWGRWTGALKQETGRKGAKLFKPLRKALTGREHGPELRELLPVIGRARAVARLHGRRA</sequence>
<feature type="short sequence motif" description="'KMSKS' region" evidence="8">
    <location>
        <begin position="240"/>
        <end position="244"/>
    </location>
</feature>
<dbReference type="InterPro" id="IPR049940">
    <property type="entry name" value="GluQ/Sye"/>
</dbReference>
<dbReference type="NCBIfam" id="TIGR00464">
    <property type="entry name" value="gltX_bact"/>
    <property type="match status" value="1"/>
</dbReference>
<dbReference type="Gene3D" id="1.10.10.350">
    <property type="match status" value="1"/>
</dbReference>
<feature type="binding site" evidence="8">
    <location>
        <position position="243"/>
    </location>
    <ligand>
        <name>ATP</name>
        <dbReference type="ChEBI" id="CHEBI:30616"/>
    </ligand>
</feature>
<keyword evidence="3 8" id="KW-0436">Ligase</keyword>
<protein>
    <recommendedName>
        <fullName evidence="8">Glutamate--tRNA ligase</fullName>
        <ecNumber evidence="8">6.1.1.17</ecNumber>
    </recommendedName>
    <alternativeName>
        <fullName evidence="8">Glutamyl-tRNA synthetase</fullName>
        <shortName evidence="8">GluRS</shortName>
    </alternativeName>
</protein>
<dbReference type="SUPFAM" id="SSF52374">
    <property type="entry name" value="Nucleotidylyl transferase"/>
    <property type="match status" value="1"/>
</dbReference>
<dbReference type="EMBL" id="QPMH01000010">
    <property type="protein sequence ID" value="RDD61598.1"/>
    <property type="molecule type" value="Genomic_DNA"/>
</dbReference>
<dbReference type="InterPro" id="IPR045462">
    <property type="entry name" value="aa-tRNA-synth_I_cd-bd"/>
</dbReference>